<dbReference type="GO" id="GO:0007062">
    <property type="term" value="P:sister chromatid cohesion"/>
    <property type="evidence" value="ECO:0007669"/>
    <property type="project" value="InterPro"/>
</dbReference>
<feature type="domain" description="RecF/RecN/SMC N-terminal" evidence="8">
    <location>
        <begin position="5"/>
        <end position="1170"/>
    </location>
</feature>
<comment type="domain">
    <text evidence="7">Contains large globular domains required for ATP hydrolysis at each terminus and a third globular domain forming a flexible hinge near the middle of the molecule. These domains are separated by coiled-coil structures.</text>
</comment>
<feature type="coiled-coil region" evidence="7">
    <location>
        <begin position="301"/>
        <end position="335"/>
    </location>
</feature>
<feature type="coiled-coil region" evidence="7">
    <location>
        <begin position="371"/>
        <end position="488"/>
    </location>
</feature>
<evidence type="ECO:0000256" key="5">
    <source>
        <dbReference type="ARBA" id="ARBA00023054"/>
    </source>
</evidence>
<keyword evidence="6 7" id="KW-0238">DNA-binding</keyword>
<comment type="subunit">
    <text evidence="7">Homodimer.</text>
</comment>
<dbReference type="GO" id="GO:0016887">
    <property type="term" value="F:ATP hydrolysis activity"/>
    <property type="evidence" value="ECO:0007669"/>
    <property type="project" value="InterPro"/>
</dbReference>
<dbReference type="Gene3D" id="3.40.50.300">
    <property type="entry name" value="P-loop containing nucleotide triphosphate hydrolases"/>
    <property type="match status" value="2"/>
</dbReference>
<dbReference type="CDD" id="cd03278">
    <property type="entry name" value="ABC_SMC_barmotin"/>
    <property type="match status" value="1"/>
</dbReference>
<dbReference type="GO" id="GO:0007059">
    <property type="term" value="P:chromosome segregation"/>
    <property type="evidence" value="ECO:0007669"/>
    <property type="project" value="UniProtKB-UniRule"/>
</dbReference>
<comment type="subcellular location">
    <subcellularLocation>
        <location evidence="1 7">Cytoplasm</location>
    </subcellularLocation>
</comment>
<dbReference type="InterPro" id="IPR027417">
    <property type="entry name" value="P-loop_NTPase"/>
</dbReference>
<dbReference type="RefSeq" id="WP_076401906.1">
    <property type="nucleotide sequence ID" value="NZ_FTOA01000009.1"/>
</dbReference>
<feature type="coiled-coil region" evidence="7">
    <location>
        <begin position="972"/>
        <end position="1013"/>
    </location>
</feature>
<evidence type="ECO:0000256" key="6">
    <source>
        <dbReference type="ARBA" id="ARBA00023125"/>
    </source>
</evidence>
<keyword evidence="3 7" id="KW-0547">Nucleotide-binding</keyword>
<comment type="function">
    <text evidence="7">Required for chromosome condensation and partitioning.</text>
</comment>
<keyword evidence="4 7" id="KW-0067">ATP-binding</keyword>
<reference evidence="9 10" key="1">
    <citation type="submission" date="2017-01" db="EMBL/GenBank/DDBJ databases">
        <authorList>
            <person name="Mah S.A."/>
            <person name="Swanson W.J."/>
            <person name="Moy G.W."/>
            <person name="Vacquier V.D."/>
        </authorList>
    </citation>
    <scope>NUCLEOTIDE SEQUENCE [LARGE SCALE GENOMIC DNA]</scope>
    <source>
        <strain evidence="9 10">DSM 11589</strain>
    </source>
</reference>
<dbReference type="EMBL" id="FTOA01000009">
    <property type="protein sequence ID" value="SIT16224.1"/>
    <property type="molecule type" value="Genomic_DNA"/>
</dbReference>
<feature type="coiled-coil region" evidence="7">
    <location>
        <begin position="863"/>
        <end position="890"/>
    </location>
</feature>
<accession>A0A1N7Q034</accession>
<evidence type="ECO:0000256" key="2">
    <source>
        <dbReference type="ARBA" id="ARBA00022490"/>
    </source>
</evidence>
<keyword evidence="10" id="KW-1185">Reference proteome</keyword>
<dbReference type="GO" id="GO:0006260">
    <property type="term" value="P:DNA replication"/>
    <property type="evidence" value="ECO:0007669"/>
    <property type="project" value="UniProtKB-UniRule"/>
</dbReference>
<gene>
    <name evidence="7" type="primary">smc</name>
    <name evidence="9" type="ORF">SAMN05421779_10932</name>
</gene>
<evidence type="ECO:0000256" key="7">
    <source>
        <dbReference type="HAMAP-Rule" id="MF_01894"/>
    </source>
</evidence>
<dbReference type="PIRSF" id="PIRSF005719">
    <property type="entry name" value="SMC"/>
    <property type="match status" value="1"/>
</dbReference>
<proteinExistence type="inferred from homology"/>
<dbReference type="Proteomes" id="UP000185678">
    <property type="component" value="Unassembled WGS sequence"/>
</dbReference>
<dbReference type="GO" id="GO:0005737">
    <property type="term" value="C:cytoplasm"/>
    <property type="evidence" value="ECO:0007669"/>
    <property type="project" value="UniProtKB-SubCell"/>
</dbReference>
<name>A0A1N7Q034_9PROT</name>
<protein>
    <recommendedName>
        <fullName evidence="7">Chromosome partition protein Smc</fullName>
    </recommendedName>
</protein>
<feature type="coiled-coil region" evidence="7">
    <location>
        <begin position="178"/>
        <end position="258"/>
    </location>
</feature>
<keyword evidence="5 7" id="KW-0175">Coiled coil</keyword>
<dbReference type="OrthoDB" id="9808768at2"/>
<sequence>MIQFTKLRLSGFKSFVDPTELLIAPGMTGVVGPNGCGKSNLVEALRWVMGETSAKQMRGGEMDDVIFGGTSHRPARNLAEVTVVLDNAARTAPALFNDAAEIEVTRRIERGDGSDYRFNGKPVRARDVQLLFADAATGARSTAMVSQGRVGALINAKPSQRRSLLEEAAGIGGLYTRRHEAELRLKAAEANLERLSDVMGALETQLGSLRRQARQAQRYRQLSEAVRATEALLLYRRWAEALTTLEEARQRLRDAESRVADITGFAAHASTEQALAAAAMPALRDADVEAGARLQRLIITREQLDAEERRLVSQYQQAELRLRQVQEDLAREASRTQDAGQALEALLEEQALLDDASQGEEDMEVAARERVSQLGQQVEEEEGAVARLTHELARQDAARQAAERHLNDVMVRHQRLRQRYQELAAAVAEAERQVDPDDGILLARDRVEEAAEQLEELRLRAEEADEAAERAQEAYQQSRDALQDATSVRTRLRVECDALSAVLAQAAGDGDWSPVLDAIRVREGYEQALAAALGDDLSASEDARAPVFWLTLPPQSAAPALPPGVVPLSEVVEAPPALARRLAQIGLLAEGQRGDSLRHLLMPGQRLVSVEGALWRWDGLTGQAGAPSAAAIRLQQQNRLGHLRGDLAQAEQALEQATAVAEQARHQQDQAVATARTVRESVRATESQLASARTALAEEERKAQAAQARLAALSAQQDQAGTDLEDAAMDQEAAAEALESVPDSAVLRGELDQVRASLSERRLWLSEARLTLERVLRDAGERRQRLLRVRDEISGWQQRQQGAAAQQATLEQRQQDLSEELEILRDKPQEIAESRLVLLDAIAEAEQVRAAASDALAVGESRLAEADRALREAEKGISGLREDRVRAESAVEQGEQAVRQYAAAIAERLDCTPVQARVLARLEDTPAGAGDAEPGTAIPVLSGAMAASMPLGDVESRLQKLVRDRDALGAVNLRAEQEAGELDQQMTTLTTERDDLVAAIARLRQGIAELNREGRQRLVASFEKVDTHFRRLFTRLFGGGRAHLALTESDDPLEAGLEIYASPPGKRLQILSLLSGGEQAMTAIALLFAVFLVNPAPICVLDEVDAPLDDANVDRFCSLLSELTRLAALSESEGGIANGGTRFLVITHHRMTMARMDRLYGVTMAERGVSKLVSVDLRAAEALREMA</sequence>
<evidence type="ECO:0000256" key="1">
    <source>
        <dbReference type="ARBA" id="ARBA00004496"/>
    </source>
</evidence>
<evidence type="ECO:0000256" key="3">
    <source>
        <dbReference type="ARBA" id="ARBA00022741"/>
    </source>
</evidence>
<dbReference type="FunFam" id="3.40.50.300:FF:000901">
    <property type="entry name" value="Chromosome partition protein Smc"/>
    <property type="match status" value="1"/>
</dbReference>
<feature type="coiled-coil region" evidence="7">
    <location>
        <begin position="640"/>
        <end position="716"/>
    </location>
</feature>
<evidence type="ECO:0000259" key="8">
    <source>
        <dbReference type="Pfam" id="PF02463"/>
    </source>
</evidence>
<dbReference type="STRING" id="80876.SAMN05421779_10932"/>
<dbReference type="InterPro" id="IPR011890">
    <property type="entry name" value="SMC_prok"/>
</dbReference>
<dbReference type="GO" id="GO:0030261">
    <property type="term" value="P:chromosome condensation"/>
    <property type="evidence" value="ECO:0007669"/>
    <property type="project" value="InterPro"/>
</dbReference>
<evidence type="ECO:0000313" key="9">
    <source>
        <dbReference type="EMBL" id="SIT16224.1"/>
    </source>
</evidence>
<evidence type="ECO:0000256" key="4">
    <source>
        <dbReference type="ARBA" id="ARBA00022840"/>
    </source>
</evidence>
<dbReference type="GO" id="GO:0003677">
    <property type="term" value="F:DNA binding"/>
    <property type="evidence" value="ECO:0007669"/>
    <property type="project" value="UniProtKB-UniRule"/>
</dbReference>
<dbReference type="InterPro" id="IPR024704">
    <property type="entry name" value="SMC"/>
</dbReference>
<evidence type="ECO:0000313" key="10">
    <source>
        <dbReference type="Proteomes" id="UP000185678"/>
    </source>
</evidence>
<keyword evidence="2 7" id="KW-0963">Cytoplasm</keyword>
<comment type="similarity">
    <text evidence="7">Belongs to the SMC family.</text>
</comment>
<dbReference type="PANTHER" id="PTHR43977">
    <property type="entry name" value="STRUCTURAL MAINTENANCE OF CHROMOSOMES PROTEIN 3"/>
    <property type="match status" value="1"/>
</dbReference>
<dbReference type="GO" id="GO:0005524">
    <property type="term" value="F:ATP binding"/>
    <property type="evidence" value="ECO:0007669"/>
    <property type="project" value="UniProtKB-UniRule"/>
</dbReference>
<dbReference type="SUPFAM" id="SSF52540">
    <property type="entry name" value="P-loop containing nucleoside triphosphate hydrolases"/>
    <property type="match status" value="1"/>
</dbReference>
<feature type="binding site" evidence="7">
    <location>
        <begin position="33"/>
        <end position="40"/>
    </location>
    <ligand>
        <name>ATP</name>
        <dbReference type="ChEBI" id="CHEBI:30616"/>
    </ligand>
</feature>
<dbReference type="Pfam" id="PF02463">
    <property type="entry name" value="SMC_N"/>
    <property type="match status" value="1"/>
</dbReference>
<dbReference type="HAMAP" id="MF_01894">
    <property type="entry name" value="Smc_prok"/>
    <property type="match status" value="1"/>
</dbReference>
<organism evidence="9 10">
    <name type="scientific">Insolitispirillum peregrinum</name>
    <dbReference type="NCBI Taxonomy" id="80876"/>
    <lineage>
        <taxon>Bacteria</taxon>
        <taxon>Pseudomonadati</taxon>
        <taxon>Pseudomonadota</taxon>
        <taxon>Alphaproteobacteria</taxon>
        <taxon>Rhodospirillales</taxon>
        <taxon>Novispirillaceae</taxon>
        <taxon>Insolitispirillum</taxon>
    </lineage>
</organism>
<dbReference type="InterPro" id="IPR003395">
    <property type="entry name" value="RecF/RecN/SMC_N"/>
</dbReference>
<dbReference type="AlphaFoldDB" id="A0A1N7Q034"/>